<keyword evidence="4 8" id="KW-0812">Transmembrane</keyword>
<evidence type="ECO:0000256" key="5">
    <source>
        <dbReference type="ARBA" id="ARBA00022989"/>
    </source>
</evidence>
<feature type="transmembrane region" description="Helical" evidence="8">
    <location>
        <begin position="140"/>
        <end position="159"/>
    </location>
</feature>
<dbReference type="PROSITE" id="PS50850">
    <property type="entry name" value="MFS"/>
    <property type="match status" value="1"/>
</dbReference>
<name>A0ABT1G010_9CORY</name>
<evidence type="ECO:0000259" key="9">
    <source>
        <dbReference type="PROSITE" id="PS50850"/>
    </source>
</evidence>
<keyword evidence="3" id="KW-1003">Cell membrane</keyword>
<comment type="similarity">
    <text evidence="2">Belongs to the major facilitator superfamily. TCR/Tet family.</text>
</comment>
<dbReference type="CDD" id="cd17325">
    <property type="entry name" value="MFS_MdtG_SLC18_like"/>
    <property type="match status" value="1"/>
</dbReference>
<evidence type="ECO:0000313" key="10">
    <source>
        <dbReference type="EMBL" id="MCP1387370.1"/>
    </source>
</evidence>
<dbReference type="Pfam" id="PF07690">
    <property type="entry name" value="MFS_1"/>
    <property type="match status" value="1"/>
</dbReference>
<comment type="caution">
    <text evidence="10">The sequence shown here is derived from an EMBL/GenBank/DDBJ whole genome shotgun (WGS) entry which is preliminary data.</text>
</comment>
<feature type="compositionally biased region" description="Low complexity" evidence="7">
    <location>
        <begin position="1"/>
        <end position="36"/>
    </location>
</feature>
<keyword evidence="11" id="KW-1185">Reference proteome</keyword>
<feature type="transmembrane region" description="Helical" evidence="8">
    <location>
        <begin position="71"/>
        <end position="92"/>
    </location>
</feature>
<dbReference type="Gene3D" id="1.20.1720.10">
    <property type="entry name" value="Multidrug resistance protein D"/>
    <property type="match status" value="1"/>
</dbReference>
<organism evidence="10 11">
    <name type="scientific">Corynebacterium stercoris</name>
    <dbReference type="NCBI Taxonomy" id="2943490"/>
    <lineage>
        <taxon>Bacteria</taxon>
        <taxon>Bacillati</taxon>
        <taxon>Actinomycetota</taxon>
        <taxon>Actinomycetes</taxon>
        <taxon>Mycobacteriales</taxon>
        <taxon>Corynebacteriaceae</taxon>
        <taxon>Corynebacterium</taxon>
    </lineage>
</organism>
<dbReference type="InterPro" id="IPR000109">
    <property type="entry name" value="POT_fam"/>
</dbReference>
<gene>
    <name evidence="10" type="ORF">M5J20_04100</name>
</gene>
<proteinExistence type="inferred from homology"/>
<dbReference type="Gene3D" id="1.20.1250.20">
    <property type="entry name" value="MFS general substrate transporter like domains"/>
    <property type="match status" value="1"/>
</dbReference>
<evidence type="ECO:0000256" key="2">
    <source>
        <dbReference type="ARBA" id="ARBA00007520"/>
    </source>
</evidence>
<feature type="transmembrane region" description="Helical" evidence="8">
    <location>
        <begin position="171"/>
        <end position="195"/>
    </location>
</feature>
<dbReference type="PROSITE" id="PS00216">
    <property type="entry name" value="SUGAR_TRANSPORT_1"/>
    <property type="match status" value="1"/>
</dbReference>
<dbReference type="PRINTS" id="PR01035">
    <property type="entry name" value="TCRTETA"/>
</dbReference>
<dbReference type="InterPro" id="IPR020846">
    <property type="entry name" value="MFS_dom"/>
</dbReference>
<keyword evidence="5 8" id="KW-1133">Transmembrane helix</keyword>
<dbReference type="PANTHER" id="PTHR43124">
    <property type="entry name" value="PURINE EFFLUX PUMP PBUE"/>
    <property type="match status" value="1"/>
</dbReference>
<feature type="region of interest" description="Disordered" evidence="7">
    <location>
        <begin position="1"/>
        <end position="39"/>
    </location>
</feature>
<evidence type="ECO:0000256" key="6">
    <source>
        <dbReference type="ARBA" id="ARBA00023136"/>
    </source>
</evidence>
<reference evidence="10" key="1">
    <citation type="submission" date="2022-05" db="EMBL/GenBank/DDBJ databases">
        <title>Corynebacterium sp. TA-R-1 sp. nov., isolated from human feces.</title>
        <authorList>
            <person name="Shamsuzzaman M."/>
            <person name="Dahal R.H."/>
        </authorList>
    </citation>
    <scope>NUCLEOTIDE SEQUENCE</scope>
    <source>
        <strain evidence="10">TA-R-1</strain>
    </source>
</reference>
<evidence type="ECO:0000256" key="7">
    <source>
        <dbReference type="SAM" id="MobiDB-lite"/>
    </source>
</evidence>
<feature type="transmembrane region" description="Helical" evidence="8">
    <location>
        <begin position="313"/>
        <end position="331"/>
    </location>
</feature>
<sequence>MTTPQQPGQPPAASAAAGNAATSSEPAASSAAGTTTDTPKPPIPRTIWVLSIAAFIIALGYGFIAPVLPQFAVSFNVSMAAAGAVISAFALARLIGAPGAGRLVDKLGSRPVYITGLLIVAIGTFFVAFAQAYWHILALRFFAGFGSTMFTLSAQALIVRVTPPSIRGRANAIYATAFLLGNIFGPIIGAALSFLGYRIPFAVYGLGVALAALIVWLLTNPKPGAQPLPPTKPAMQFTQAWRLPTYKSLLAVAFVSGFVNMGARVAVVPLFAASVFEHGAAASGLALTAYAVGTAIILQFSGRLADKLGRRPMIAMGLGTIALFTAILGFSTSFWPLMIISAFAGVGAGLMGPAMQAVLADIIGNDRSGGKVLSTYQMTMDAGQILAPVVVGWVAQVAGFAAAFGVCGALAAVALAVWLIGGTETMPTQPAAQKGARP</sequence>
<evidence type="ECO:0000256" key="8">
    <source>
        <dbReference type="SAM" id="Phobius"/>
    </source>
</evidence>
<evidence type="ECO:0000256" key="1">
    <source>
        <dbReference type="ARBA" id="ARBA00004651"/>
    </source>
</evidence>
<dbReference type="InterPro" id="IPR050189">
    <property type="entry name" value="MFS_Efflux_Transporters"/>
</dbReference>
<dbReference type="SUPFAM" id="SSF103473">
    <property type="entry name" value="MFS general substrate transporter"/>
    <property type="match status" value="1"/>
</dbReference>
<dbReference type="InterPro" id="IPR001958">
    <property type="entry name" value="Tet-R_TetA/multi-R_MdtG-like"/>
</dbReference>
<dbReference type="InterPro" id="IPR011701">
    <property type="entry name" value="MFS"/>
</dbReference>
<dbReference type="Proteomes" id="UP001204000">
    <property type="component" value="Unassembled WGS sequence"/>
</dbReference>
<evidence type="ECO:0000256" key="3">
    <source>
        <dbReference type="ARBA" id="ARBA00022475"/>
    </source>
</evidence>
<feature type="domain" description="Major facilitator superfamily (MFS) profile" evidence="9">
    <location>
        <begin position="46"/>
        <end position="426"/>
    </location>
</feature>
<dbReference type="RefSeq" id="WP_253576602.1">
    <property type="nucleotide sequence ID" value="NZ_JAMFTQ010000003.1"/>
</dbReference>
<dbReference type="EMBL" id="JAMFTQ010000003">
    <property type="protein sequence ID" value="MCP1387370.1"/>
    <property type="molecule type" value="Genomic_DNA"/>
</dbReference>
<evidence type="ECO:0000256" key="4">
    <source>
        <dbReference type="ARBA" id="ARBA00022692"/>
    </source>
</evidence>
<protein>
    <submittedName>
        <fullName evidence="10">MFS transporter</fullName>
    </submittedName>
</protein>
<comment type="subcellular location">
    <subcellularLocation>
        <location evidence="1">Cell membrane</location>
        <topology evidence="1">Multi-pass membrane protein</topology>
    </subcellularLocation>
</comment>
<feature type="transmembrane region" description="Helical" evidence="8">
    <location>
        <begin position="201"/>
        <end position="219"/>
    </location>
</feature>
<dbReference type="Pfam" id="PF00854">
    <property type="entry name" value="PTR2"/>
    <property type="match status" value="1"/>
</dbReference>
<evidence type="ECO:0000313" key="11">
    <source>
        <dbReference type="Proteomes" id="UP001204000"/>
    </source>
</evidence>
<dbReference type="PANTHER" id="PTHR43124:SF3">
    <property type="entry name" value="CHLORAMPHENICOL EFFLUX PUMP RV0191"/>
    <property type="match status" value="1"/>
</dbReference>
<keyword evidence="6 8" id="KW-0472">Membrane</keyword>
<accession>A0ABT1G010</accession>
<dbReference type="InterPro" id="IPR036259">
    <property type="entry name" value="MFS_trans_sf"/>
</dbReference>
<feature type="transmembrane region" description="Helical" evidence="8">
    <location>
        <begin position="112"/>
        <end position="134"/>
    </location>
</feature>
<feature type="transmembrane region" description="Helical" evidence="8">
    <location>
        <begin position="337"/>
        <end position="364"/>
    </location>
</feature>
<feature type="transmembrane region" description="Helical" evidence="8">
    <location>
        <begin position="47"/>
        <end position="65"/>
    </location>
</feature>
<dbReference type="InterPro" id="IPR005829">
    <property type="entry name" value="Sugar_transporter_CS"/>
</dbReference>
<feature type="transmembrane region" description="Helical" evidence="8">
    <location>
        <begin position="385"/>
        <end position="418"/>
    </location>
</feature>
<feature type="transmembrane region" description="Helical" evidence="8">
    <location>
        <begin position="249"/>
        <end position="273"/>
    </location>
</feature>
<feature type="transmembrane region" description="Helical" evidence="8">
    <location>
        <begin position="279"/>
        <end position="301"/>
    </location>
</feature>